<dbReference type="Proteomes" id="UP000009235">
    <property type="component" value="Chromosome"/>
</dbReference>
<dbReference type="EMBL" id="CP002786">
    <property type="protein sequence ID" value="AEF42482.1"/>
    <property type="molecule type" value="Genomic_DNA"/>
</dbReference>
<accession>F6EIJ0</accession>
<dbReference type="KEGG" id="asd:AS9A_4048"/>
<dbReference type="HOGENOM" id="CLU_3303707_0_0_11"/>
<sequence length="39" mass="4201">MARSQLAVSLPAAMDSLTRQEQDNALHLRAVGLSHGLEL</sequence>
<proteinExistence type="predicted"/>
<gene>
    <name evidence="1" type="ordered locus">AS9A_4048</name>
</gene>
<keyword evidence="2" id="KW-1185">Reference proteome</keyword>
<reference evidence="1 2" key="1">
    <citation type="journal article" date="2011" name="J. Bacteriol.">
        <title>Complete genome sequence of Amycolicicoccus subflavus DQS3-9A1T, an actinomycete isolated from crude oil-polluted soil.</title>
        <authorList>
            <person name="Cai M."/>
            <person name="Chen W.M."/>
            <person name="Nie Y."/>
            <person name="Chi C.Q."/>
            <person name="Wang Y.N."/>
            <person name="Tang Y.Q."/>
            <person name="Li G.Y."/>
            <person name="Wu X.L."/>
        </authorList>
    </citation>
    <scope>NUCLEOTIDE SEQUENCE [LARGE SCALE GENOMIC DNA]</scope>
    <source>
        <strain evidence="2">DSM 45089 / DQS3-9A1</strain>
    </source>
</reference>
<protein>
    <submittedName>
        <fullName evidence="1">Uncharacterized protein</fullName>
    </submittedName>
</protein>
<evidence type="ECO:0000313" key="2">
    <source>
        <dbReference type="Proteomes" id="UP000009235"/>
    </source>
</evidence>
<evidence type="ECO:0000313" key="1">
    <source>
        <dbReference type="EMBL" id="AEF42482.1"/>
    </source>
</evidence>
<name>F6EIJ0_HOYSD</name>
<dbReference type="AlphaFoldDB" id="F6EIJ0"/>
<organism evidence="1 2">
    <name type="scientific">Hoyosella subflava (strain DSM 45089 / JCM 17490 / NBRC 109087 / DQS3-9A1)</name>
    <name type="common">Amycolicicoccus subflavus</name>
    <dbReference type="NCBI Taxonomy" id="443218"/>
    <lineage>
        <taxon>Bacteria</taxon>
        <taxon>Bacillati</taxon>
        <taxon>Actinomycetota</taxon>
        <taxon>Actinomycetes</taxon>
        <taxon>Mycobacteriales</taxon>
        <taxon>Hoyosellaceae</taxon>
        <taxon>Hoyosella</taxon>
    </lineage>
</organism>